<dbReference type="InterPro" id="IPR045135">
    <property type="entry name" value="Rpn7_N"/>
</dbReference>
<keyword evidence="6" id="KW-1185">Reference proteome</keyword>
<dbReference type="InterPro" id="IPR000717">
    <property type="entry name" value="PCI_dom"/>
</dbReference>
<gene>
    <name evidence="5" type="ORF">Zmor_011759</name>
</gene>
<dbReference type="InterPro" id="IPR019585">
    <property type="entry name" value="Rpn7/CSN1"/>
</dbReference>
<organism evidence="5 6">
    <name type="scientific">Zophobas morio</name>
    <dbReference type="NCBI Taxonomy" id="2755281"/>
    <lineage>
        <taxon>Eukaryota</taxon>
        <taxon>Metazoa</taxon>
        <taxon>Ecdysozoa</taxon>
        <taxon>Arthropoda</taxon>
        <taxon>Hexapoda</taxon>
        <taxon>Insecta</taxon>
        <taxon>Pterygota</taxon>
        <taxon>Neoptera</taxon>
        <taxon>Endopterygota</taxon>
        <taxon>Coleoptera</taxon>
        <taxon>Polyphaga</taxon>
        <taxon>Cucujiformia</taxon>
        <taxon>Tenebrionidae</taxon>
        <taxon>Zophobas</taxon>
    </lineage>
</organism>
<dbReference type="GO" id="GO:0000502">
    <property type="term" value="C:proteasome complex"/>
    <property type="evidence" value="ECO:0007669"/>
    <property type="project" value="UniProtKB-KW"/>
</dbReference>
<dbReference type="InterPro" id="IPR049549">
    <property type="entry name" value="RPN7_PSMD6_C"/>
</dbReference>
<dbReference type="GO" id="GO:0043161">
    <property type="term" value="P:proteasome-mediated ubiquitin-dependent protein catabolic process"/>
    <property type="evidence" value="ECO:0007669"/>
    <property type="project" value="TreeGrafter"/>
</dbReference>
<dbReference type="PANTHER" id="PTHR14145:SF1">
    <property type="entry name" value="26S PROTEASOME NON-ATPASE REGULATORY SUBUNIT 6"/>
    <property type="match status" value="1"/>
</dbReference>
<dbReference type="PANTHER" id="PTHR14145">
    <property type="entry name" value="26S PROTESOME SUBUNIT 6"/>
    <property type="match status" value="1"/>
</dbReference>
<evidence type="ECO:0000256" key="1">
    <source>
        <dbReference type="ARBA" id="ARBA00005717"/>
    </source>
</evidence>
<evidence type="ECO:0000256" key="3">
    <source>
        <dbReference type="ARBA" id="ARBA00022942"/>
    </source>
</evidence>
<dbReference type="PROSITE" id="PS50250">
    <property type="entry name" value="PCI"/>
    <property type="match status" value="1"/>
</dbReference>
<proteinExistence type="inferred from homology"/>
<evidence type="ECO:0000256" key="2">
    <source>
        <dbReference type="ARBA" id="ARBA00014932"/>
    </source>
</evidence>
<dbReference type="Proteomes" id="UP001168821">
    <property type="component" value="Unassembled WGS sequence"/>
</dbReference>
<dbReference type="Pfam" id="PF10602">
    <property type="entry name" value="RPN7"/>
    <property type="match status" value="1"/>
</dbReference>
<name>A0AA38LZU4_9CUCU</name>
<accession>A0AA38LZU4</accession>
<evidence type="ECO:0000313" key="5">
    <source>
        <dbReference type="EMBL" id="KAJ3616653.1"/>
    </source>
</evidence>
<dbReference type="InterPro" id="IPR036390">
    <property type="entry name" value="WH_DNA-bd_sf"/>
</dbReference>
<dbReference type="AlphaFoldDB" id="A0AA38LZU4"/>
<dbReference type="EMBL" id="JALNTZ010003114">
    <property type="protein sequence ID" value="KAJ3616653.1"/>
    <property type="molecule type" value="Genomic_DNA"/>
</dbReference>
<dbReference type="Pfam" id="PF21154">
    <property type="entry name" value="RPN7_PSMD6_C"/>
    <property type="match status" value="1"/>
</dbReference>
<comment type="similarity">
    <text evidence="1">Belongs to the proteasome subunit S10 family.</text>
</comment>
<feature type="domain" description="PCI" evidence="4">
    <location>
        <begin position="144"/>
        <end position="312"/>
    </location>
</feature>
<evidence type="ECO:0000259" key="4">
    <source>
        <dbReference type="PROSITE" id="PS50250"/>
    </source>
</evidence>
<dbReference type="SUPFAM" id="SSF46785">
    <property type="entry name" value="Winged helix' DNA-binding domain"/>
    <property type="match status" value="1"/>
</dbReference>
<comment type="caution">
    <text evidence="5">The sequence shown here is derived from an EMBL/GenBank/DDBJ whole genome shotgun (WGS) entry which is preliminary data.</text>
</comment>
<dbReference type="FunFam" id="1.25.40.570:FF:000005">
    <property type="entry name" value="26S proteasome regulatory subunit N7"/>
    <property type="match status" value="1"/>
</dbReference>
<dbReference type="Gene3D" id="1.25.40.570">
    <property type="match status" value="1"/>
</dbReference>
<keyword evidence="3" id="KW-0647">Proteasome</keyword>
<evidence type="ECO:0000313" key="6">
    <source>
        <dbReference type="Proteomes" id="UP001168821"/>
    </source>
</evidence>
<dbReference type="Pfam" id="PF01399">
    <property type="entry name" value="PCI"/>
    <property type="match status" value="1"/>
</dbReference>
<reference evidence="5" key="1">
    <citation type="journal article" date="2023" name="G3 (Bethesda)">
        <title>Whole genome assemblies of Zophobas morio and Tenebrio molitor.</title>
        <authorList>
            <person name="Kaur S."/>
            <person name="Stinson S.A."/>
            <person name="diCenzo G.C."/>
        </authorList>
    </citation>
    <scope>NUCLEOTIDE SEQUENCE</scope>
    <source>
        <strain evidence="5">QUZm001</strain>
    </source>
</reference>
<sequence length="340" mass="39279">MAPLYKDLINEFNWPKDLVLLEVMENDNEKELSRLTAVLEDAIENLGETEMRDAMVARAEYLCFIGNKDLCLEYFEEALKKSASVGLRLDIVFSIIRTGFFYMDHELITKNIKRATNLVEEGGDWDKKNRLKVYQGLYKMSIRDFSGAALLFLDTVSTFVAYEVLDYDTFMFYTALCSLLALDRVTLSNKLLKCPELVQASMKKPLIKDFMDSYYGCKYSTFFSNLEKVEQEIKYDRYLNAHYRYYVREMRVAAYNQLLESYSSVTLKSMASSFGVSEDFIDKELSRFISAGRLKCKVDKVAGIVATNNSASDTNFYQQILKHGDFLLNRVQKLSRLVDV</sequence>
<dbReference type="SMART" id="SM00088">
    <property type="entry name" value="PINT"/>
    <property type="match status" value="1"/>
</dbReference>
<protein>
    <recommendedName>
        <fullName evidence="2">26S proteasome non-ATPase regulatory subunit 6</fullName>
    </recommendedName>
</protein>